<evidence type="ECO:0000313" key="3">
    <source>
        <dbReference type="Proteomes" id="UP000308652"/>
    </source>
</evidence>
<name>A0A5C3LTL7_9AGAR</name>
<sequence>MLSSKIVLAALSLYSIASAAPAALEPKASATVTVCTGSIDPPAGCVIVAVAPDSCVRFSGGLSAWNKAVSNAQIPGGFVCTFIHNNGSTELFLGAGTWDLLALGFNDLTSSFTCSPV</sequence>
<organism evidence="2 3">
    <name type="scientific">Crucibulum laeve</name>
    <dbReference type="NCBI Taxonomy" id="68775"/>
    <lineage>
        <taxon>Eukaryota</taxon>
        <taxon>Fungi</taxon>
        <taxon>Dikarya</taxon>
        <taxon>Basidiomycota</taxon>
        <taxon>Agaricomycotina</taxon>
        <taxon>Agaricomycetes</taxon>
        <taxon>Agaricomycetidae</taxon>
        <taxon>Agaricales</taxon>
        <taxon>Agaricineae</taxon>
        <taxon>Nidulariaceae</taxon>
        <taxon>Crucibulum</taxon>
    </lineage>
</organism>
<dbReference type="EMBL" id="ML213622">
    <property type="protein sequence ID" value="TFK35308.1"/>
    <property type="molecule type" value="Genomic_DNA"/>
</dbReference>
<dbReference type="AlphaFoldDB" id="A0A5C3LTL7"/>
<gene>
    <name evidence="2" type="ORF">BDQ12DRAFT_726059</name>
</gene>
<dbReference type="Proteomes" id="UP000308652">
    <property type="component" value="Unassembled WGS sequence"/>
</dbReference>
<accession>A0A5C3LTL7</accession>
<keyword evidence="1" id="KW-0732">Signal</keyword>
<keyword evidence="3" id="KW-1185">Reference proteome</keyword>
<evidence type="ECO:0000256" key="1">
    <source>
        <dbReference type="SAM" id="SignalP"/>
    </source>
</evidence>
<dbReference type="OrthoDB" id="2884912at2759"/>
<feature type="signal peptide" evidence="1">
    <location>
        <begin position="1"/>
        <end position="19"/>
    </location>
</feature>
<evidence type="ECO:0000313" key="2">
    <source>
        <dbReference type="EMBL" id="TFK35308.1"/>
    </source>
</evidence>
<proteinExistence type="predicted"/>
<reference evidence="2 3" key="1">
    <citation type="journal article" date="2019" name="Nat. Ecol. Evol.">
        <title>Megaphylogeny resolves global patterns of mushroom evolution.</title>
        <authorList>
            <person name="Varga T."/>
            <person name="Krizsan K."/>
            <person name="Foldi C."/>
            <person name="Dima B."/>
            <person name="Sanchez-Garcia M."/>
            <person name="Sanchez-Ramirez S."/>
            <person name="Szollosi G.J."/>
            <person name="Szarkandi J.G."/>
            <person name="Papp V."/>
            <person name="Albert L."/>
            <person name="Andreopoulos W."/>
            <person name="Angelini C."/>
            <person name="Antonin V."/>
            <person name="Barry K.W."/>
            <person name="Bougher N.L."/>
            <person name="Buchanan P."/>
            <person name="Buyck B."/>
            <person name="Bense V."/>
            <person name="Catcheside P."/>
            <person name="Chovatia M."/>
            <person name="Cooper J."/>
            <person name="Damon W."/>
            <person name="Desjardin D."/>
            <person name="Finy P."/>
            <person name="Geml J."/>
            <person name="Haridas S."/>
            <person name="Hughes K."/>
            <person name="Justo A."/>
            <person name="Karasinski D."/>
            <person name="Kautmanova I."/>
            <person name="Kiss B."/>
            <person name="Kocsube S."/>
            <person name="Kotiranta H."/>
            <person name="LaButti K.M."/>
            <person name="Lechner B.E."/>
            <person name="Liimatainen K."/>
            <person name="Lipzen A."/>
            <person name="Lukacs Z."/>
            <person name="Mihaltcheva S."/>
            <person name="Morgado L.N."/>
            <person name="Niskanen T."/>
            <person name="Noordeloos M.E."/>
            <person name="Ohm R.A."/>
            <person name="Ortiz-Santana B."/>
            <person name="Ovrebo C."/>
            <person name="Racz N."/>
            <person name="Riley R."/>
            <person name="Savchenko A."/>
            <person name="Shiryaev A."/>
            <person name="Soop K."/>
            <person name="Spirin V."/>
            <person name="Szebenyi C."/>
            <person name="Tomsovsky M."/>
            <person name="Tulloss R.E."/>
            <person name="Uehling J."/>
            <person name="Grigoriev I.V."/>
            <person name="Vagvolgyi C."/>
            <person name="Papp T."/>
            <person name="Martin F.M."/>
            <person name="Miettinen O."/>
            <person name="Hibbett D.S."/>
            <person name="Nagy L.G."/>
        </authorList>
    </citation>
    <scope>NUCLEOTIDE SEQUENCE [LARGE SCALE GENOMIC DNA]</scope>
    <source>
        <strain evidence="2 3">CBS 166.37</strain>
    </source>
</reference>
<protein>
    <submittedName>
        <fullName evidence="2">Uncharacterized protein</fullName>
    </submittedName>
</protein>
<feature type="chain" id="PRO_5022907744" evidence="1">
    <location>
        <begin position="20"/>
        <end position="117"/>
    </location>
</feature>